<dbReference type="KEGG" id="vg:19686809"/>
<accession>A0A060AM82</accession>
<dbReference type="Proteomes" id="UP000026984">
    <property type="component" value="Segment"/>
</dbReference>
<proteinExistence type="predicted"/>
<reference evidence="1 2" key="1">
    <citation type="submission" date="2013-04" db="EMBL/GenBank/DDBJ databases">
        <title>Complete Genome Sequence of Cronobacter sakazakii Bacteriophage CR8.</title>
        <authorList>
            <person name="Kim Y."/>
            <person name="Shin H."/>
            <person name="Ryu S."/>
        </authorList>
    </citation>
    <scope>NUCLEOTIDE SEQUENCE [LARGE SCALE GENOMIC DNA]</scope>
</reference>
<protein>
    <submittedName>
        <fullName evidence="1">Uncharacterized protein</fullName>
    </submittedName>
</protein>
<dbReference type="EMBL" id="KC954774">
    <property type="protein sequence ID" value="AIA64588.1"/>
    <property type="molecule type" value="Genomic_DNA"/>
</dbReference>
<name>A0A060AM82_9CAUD</name>
<organism evidence="1 2">
    <name type="scientific">Cronobacter phage CR8</name>
    <dbReference type="NCBI Taxonomy" id="1327934"/>
    <lineage>
        <taxon>Viruses</taxon>
        <taxon>Duplodnaviria</taxon>
        <taxon>Heunggongvirae</taxon>
        <taxon>Uroviricota</taxon>
        <taxon>Caudoviricetes</taxon>
        <taxon>Vequintavirinae</taxon>
        <taxon>Certrevirus</taxon>
        <taxon>Certrevirus CR8</taxon>
    </lineage>
</organism>
<evidence type="ECO:0000313" key="2">
    <source>
        <dbReference type="Proteomes" id="UP000026984"/>
    </source>
</evidence>
<gene>
    <name evidence="1" type="ORF">CR8_058</name>
</gene>
<evidence type="ECO:0000313" key="1">
    <source>
        <dbReference type="EMBL" id="AIA64588.1"/>
    </source>
</evidence>
<dbReference type="GeneID" id="19686809"/>
<keyword evidence="2" id="KW-1185">Reference proteome</keyword>
<dbReference type="RefSeq" id="YP_009042295.1">
    <property type="nucleotide sequence ID" value="NC_024354.1"/>
</dbReference>
<sequence length="63" mass="6709">MSFKALAQVTVHPDGTITGRVINHEIPGVGLVENGVYELGLETFSSKLDMTYVGKAEGKADES</sequence>